<keyword evidence="5" id="KW-0802">TPR repeat</keyword>
<reference evidence="12" key="2">
    <citation type="journal article" date="2023" name="BMC Genomics">
        <title>Pest status, molecular evolution, and epigenetic factors derived from the genome assembly of Frankliniella fusca, a thysanopteran phytovirus vector.</title>
        <authorList>
            <person name="Catto M.A."/>
            <person name="Labadie P.E."/>
            <person name="Jacobson A.L."/>
            <person name="Kennedy G.G."/>
            <person name="Srinivasan R."/>
            <person name="Hunt B.G."/>
        </authorList>
    </citation>
    <scope>NUCLEOTIDE SEQUENCE</scope>
    <source>
        <strain evidence="12">PL_HMW_Pooled</strain>
    </source>
</reference>
<comment type="similarity">
    <text evidence="8">Belongs to the IFT172 family.</text>
</comment>
<dbReference type="InterPro" id="IPR001680">
    <property type="entry name" value="WD40_rpt"/>
</dbReference>
<dbReference type="FunFam" id="1.25.40.470:FF:000013">
    <property type="entry name" value="intraflagellar transport protein 172 homolog"/>
    <property type="match status" value="1"/>
</dbReference>
<dbReference type="InterPro" id="IPR015943">
    <property type="entry name" value="WD40/YVTN_repeat-like_dom_sf"/>
</dbReference>
<dbReference type="Pfam" id="PF00400">
    <property type="entry name" value="WD40"/>
    <property type="match status" value="1"/>
</dbReference>
<comment type="caution">
    <text evidence="12">The sequence shown here is derived from an EMBL/GenBank/DDBJ whole genome shotgun (WGS) entry which is preliminary data.</text>
</comment>
<evidence type="ECO:0000256" key="5">
    <source>
        <dbReference type="ARBA" id="ARBA00022803"/>
    </source>
</evidence>
<dbReference type="EMBL" id="JAHWGI010000295">
    <property type="protein sequence ID" value="KAK3912545.1"/>
    <property type="molecule type" value="Genomic_DNA"/>
</dbReference>
<feature type="domain" description="IF140/IFT172/WDR19 TPR" evidence="11">
    <location>
        <begin position="1059"/>
        <end position="1272"/>
    </location>
</feature>
<feature type="domain" description="IF140/IFT172/WDR19 TPR" evidence="11">
    <location>
        <begin position="762"/>
        <end position="991"/>
    </location>
</feature>
<dbReference type="GO" id="GO:0042073">
    <property type="term" value="P:intraciliary transport"/>
    <property type="evidence" value="ECO:0007669"/>
    <property type="project" value="TreeGrafter"/>
</dbReference>
<organism evidence="12 13">
    <name type="scientific">Frankliniella fusca</name>
    <dbReference type="NCBI Taxonomy" id="407009"/>
    <lineage>
        <taxon>Eukaryota</taxon>
        <taxon>Metazoa</taxon>
        <taxon>Ecdysozoa</taxon>
        <taxon>Arthropoda</taxon>
        <taxon>Hexapoda</taxon>
        <taxon>Insecta</taxon>
        <taxon>Pterygota</taxon>
        <taxon>Neoptera</taxon>
        <taxon>Paraneoptera</taxon>
        <taxon>Thysanoptera</taxon>
        <taxon>Terebrantia</taxon>
        <taxon>Thripoidea</taxon>
        <taxon>Thripidae</taxon>
        <taxon>Frankliniella</taxon>
    </lineage>
</organism>
<dbReference type="Gene3D" id="2.130.10.10">
    <property type="entry name" value="YVTN repeat-like/Quinoprotein amine dehydrogenase"/>
    <property type="match status" value="2"/>
</dbReference>
<evidence type="ECO:0000256" key="2">
    <source>
        <dbReference type="ARBA" id="ARBA00022473"/>
    </source>
</evidence>
<dbReference type="InterPro" id="IPR011990">
    <property type="entry name" value="TPR-like_helical_dom_sf"/>
</dbReference>
<comment type="subcellular location">
    <subcellularLocation>
        <location evidence="1">Cell projection</location>
        <location evidence="1">Cilium</location>
    </subcellularLocation>
</comment>
<name>A0AAE1LAQ3_9NEOP</name>
<evidence type="ECO:0000259" key="11">
    <source>
        <dbReference type="Pfam" id="PF24762"/>
    </source>
</evidence>
<dbReference type="InterPro" id="IPR036322">
    <property type="entry name" value="WD40_repeat_dom_sf"/>
</dbReference>
<keyword evidence="6" id="KW-0969">Cilium</keyword>
<dbReference type="SUPFAM" id="SSF48371">
    <property type="entry name" value="ARM repeat"/>
    <property type="match status" value="1"/>
</dbReference>
<dbReference type="GO" id="GO:0036064">
    <property type="term" value="C:ciliary basal body"/>
    <property type="evidence" value="ECO:0007669"/>
    <property type="project" value="TreeGrafter"/>
</dbReference>
<dbReference type="InterPro" id="IPR016024">
    <property type="entry name" value="ARM-type_fold"/>
</dbReference>
<evidence type="ECO:0000313" key="12">
    <source>
        <dbReference type="EMBL" id="KAK3912545.1"/>
    </source>
</evidence>
<proteinExistence type="inferred from homology"/>
<evidence type="ECO:0000256" key="4">
    <source>
        <dbReference type="ARBA" id="ARBA00022737"/>
    </source>
</evidence>
<dbReference type="SUPFAM" id="SSF48452">
    <property type="entry name" value="TPR-like"/>
    <property type="match status" value="1"/>
</dbReference>
<dbReference type="InterPro" id="IPR056157">
    <property type="entry name" value="TPR_IFT80_172_dom"/>
</dbReference>
<dbReference type="SUPFAM" id="SSF69322">
    <property type="entry name" value="Tricorn protease domain 2"/>
    <property type="match status" value="1"/>
</dbReference>
<feature type="domain" description="IFT80/172/WDR35 TPR" evidence="10">
    <location>
        <begin position="629"/>
        <end position="732"/>
    </location>
</feature>
<accession>A0AAE1LAQ3</accession>
<dbReference type="Gene3D" id="1.25.40.470">
    <property type="match status" value="2"/>
</dbReference>
<dbReference type="SMART" id="SM00320">
    <property type="entry name" value="WD40"/>
    <property type="match status" value="7"/>
</dbReference>
<dbReference type="InterPro" id="IPR056168">
    <property type="entry name" value="TPR_IF140/IFT172/WDR19"/>
</dbReference>
<dbReference type="GO" id="GO:0005930">
    <property type="term" value="C:axoneme"/>
    <property type="evidence" value="ECO:0007669"/>
    <property type="project" value="TreeGrafter"/>
</dbReference>
<evidence type="ECO:0000256" key="7">
    <source>
        <dbReference type="ARBA" id="ARBA00023273"/>
    </source>
</evidence>
<evidence type="ECO:0000256" key="1">
    <source>
        <dbReference type="ARBA" id="ARBA00004138"/>
    </source>
</evidence>
<dbReference type="FunFam" id="1.25.40.470:FF:000012">
    <property type="entry name" value="intraflagellar transport protein 172 homolog"/>
    <property type="match status" value="1"/>
</dbReference>
<gene>
    <name evidence="12" type="ORF">KUF71_022132</name>
</gene>
<dbReference type="Proteomes" id="UP001219518">
    <property type="component" value="Unassembled WGS sequence"/>
</dbReference>
<dbReference type="Pfam" id="PF24762">
    <property type="entry name" value="TPR_IF140-IFT172"/>
    <property type="match status" value="2"/>
</dbReference>
<dbReference type="Pfam" id="PF23387">
    <property type="entry name" value="TPR_IFT80_172"/>
    <property type="match status" value="1"/>
</dbReference>
<dbReference type="Gene3D" id="1.25.40.10">
    <property type="entry name" value="Tetratricopeptide repeat domain"/>
    <property type="match status" value="2"/>
</dbReference>
<dbReference type="SUPFAM" id="SSF50978">
    <property type="entry name" value="WD40 repeat-like"/>
    <property type="match status" value="1"/>
</dbReference>
<sequence length="1798" mass="202257">MRLKHLSTVIPAQEGEARVSAIAWAPNNLKLAVCTSDRIVSLFDENGVKRDKFPTKPSDSKFGKKSYSIKGLAFSPDSTKVAVGQTDNIIYVYKLGDEWGDKKVICNKFPQQSAVTCLTWLADGPIICGTADGKIRASHVKSNKTQTLYTTNSYVVSLATNSQGTGFLSGHADGTIVRYYVTQEDNMEQQGRVATHPVPPYSLSWPIGCVIAAGCDKRVTVYDRDGRINHQFDYSKDDNEKEFTVACTSPSGQTVCIGSFDKLRLFSWNPRKQSWEEEAVKEIPNLYTITAMAWKRDGSRVACGALCGSVELFESVIKRMLWKNKFEMTYVGLSQVLVKPLTSSARGVVLRSQFGYEIDDVRIMGKDNYLVARTPKTLLLGDLERNLLSEVMWPNSGRNERFYFDNPMVCLIFNAGELSLVEYGNNHILGSVRTEFMNPHLISVRLNERRPENSTEDCKMLAYLLDLKTICIVDLVFGVTLSQVTHDSKIDWLELNETGQRLLFRDKKMRLTLLDIRSDSRTLILSYCTFVQWVPGSDVVVAQSRSNLCVWYNIDRPDGVTLIMVKGEVTDVVRADGKTEVLVLEGHSQLSYELDEGLVEFGTAVHDNDFGRAVLYLEGLRDRAVAEGMWQNLGAIALSQNNLLVAERCYAALGDISRTQFLRETKRIADDYSKETGQEWTSCPDLWARMAILNNKLKSAEAIYLEQNQVDKAINMYQKMHKWNQALSIAELKGHDGKEELASKYLAWLIETKQDDKAGEVKEQNGDLEEALRLYLKAGLPLRASRLLQNNPHLLSNEDLVSRVSSALHRAELFEQAGQLYEKLNQPQKALDCYRRGHAFARAVDLSRQISPSEVVGLEEQWGDFLVNSQQLDAAINHYIEAGKMSKALDAAVGAKQWRKAEQIIQFYTTWQRTTILTAFFGTQNGSSNLVIKDNSIVEKYSVLLGQHFASVQDYSTAEKLYSQAGMYKEAVEMYNKAGLWEKAHVIANLHLQSNDVNEMYTKQAALLQQQGKFREAEKLFVSIEQPDAAISMYKQQKQYDQMMRLVSQYHPDLVQTTHLHLAQQLEAESNYPSAEHHYIQAGDWKAAVNMYRTALMWEDAYRIANQKGGTVAAKQVAFLWAKSLGSDSAVKLLNKMNILEACIDYACETYQFEFAFELSRLGLKAHLPQVHCKYAMALEDDGKFQEAEDEFVKAGKPKEAVLMYIHNQDWDNAARVAELHDPDSVSDVLIGQAKDAFARNNLSRFESLLLRAHKPEFIVKQYKEAGMWVDALRVCREYLPLHLPQLQTEYEQQLGSSTGPNDINHLLAQAKEWEESGEYKTAVDCLIRASLSAHDPALTTRALSDAAEITMKFLEGNQAIEVVRVLGPRLVEMKQPSLAAQLYLSTDMSREAIDVLIQARDWNKAKKIAREYDSSYEAYVEGRQKDFLRAQGRVDQLADVDVISALDLLAEQGQWDRCLEGASPHGPQVLHKYVALYASQLIKEEHPLKALALYAKYDAPASPQNYNIYRRIALDLFSMHGLDSVESFTTWKQLRTMLFSLTESMRTSAEGGTSVHQEFETLLKISHYYALWSASRATPAMEQIAFKLATSLLRHSDIIPADKAFYEAGMAARSVGREDEAFVFLNHYLDICEAIEEGNADLLDHSDFTETDFPQEIPLPAAPYLEALQHEEVKEWVLAISMDQKVEQVLPLDERNLYASSLRSSNKAEPAAFACVVTGFPVLGVGAARIGRHPPPVEFQRQGCYANQDDWNSLVMAAKLTGSTSSNFADVVDFISEWCGGNSNSTGAVSMTGFSFR</sequence>
<dbReference type="FunFam" id="1.25.40.470:FF:000008">
    <property type="entry name" value="Intraflagellar transport protein 172 homolog"/>
    <property type="match status" value="1"/>
</dbReference>
<keyword evidence="13" id="KW-1185">Reference proteome</keyword>
<dbReference type="PANTHER" id="PTHR15722">
    <property type="entry name" value="IFT140/172-RELATED"/>
    <property type="match status" value="1"/>
</dbReference>
<protein>
    <recommendedName>
        <fullName evidence="9">Intraflagellar transport protein 172 homolog</fullName>
    </recommendedName>
</protein>
<evidence type="ECO:0000256" key="6">
    <source>
        <dbReference type="ARBA" id="ARBA00023069"/>
    </source>
</evidence>
<dbReference type="GO" id="GO:0030992">
    <property type="term" value="C:intraciliary transport particle B"/>
    <property type="evidence" value="ECO:0007669"/>
    <property type="project" value="TreeGrafter"/>
</dbReference>
<evidence type="ECO:0000256" key="9">
    <source>
        <dbReference type="ARBA" id="ARBA00073483"/>
    </source>
</evidence>
<keyword evidence="4" id="KW-0677">Repeat</keyword>
<evidence type="ECO:0000259" key="10">
    <source>
        <dbReference type="Pfam" id="PF23387"/>
    </source>
</evidence>
<reference evidence="12" key="1">
    <citation type="submission" date="2021-07" db="EMBL/GenBank/DDBJ databases">
        <authorList>
            <person name="Catto M.A."/>
            <person name="Jacobson A."/>
            <person name="Kennedy G."/>
            <person name="Labadie P."/>
            <person name="Hunt B.G."/>
            <person name="Srinivasan R."/>
        </authorList>
    </citation>
    <scope>NUCLEOTIDE SEQUENCE</scope>
    <source>
        <strain evidence="12">PL_HMW_Pooled</strain>
        <tissue evidence="12">Head</tissue>
    </source>
</reference>
<keyword evidence="7" id="KW-0966">Cell projection</keyword>
<keyword evidence="2" id="KW-0217">Developmental protein</keyword>
<keyword evidence="3" id="KW-0853">WD repeat</keyword>
<dbReference type="PANTHER" id="PTHR15722:SF2">
    <property type="entry name" value="INTRAFLAGELLAR TRANSPORT PROTEIN 172 HOMOLOG"/>
    <property type="match status" value="1"/>
</dbReference>
<evidence type="ECO:0000256" key="3">
    <source>
        <dbReference type="ARBA" id="ARBA00022574"/>
    </source>
</evidence>
<evidence type="ECO:0000256" key="8">
    <source>
        <dbReference type="ARBA" id="ARBA00038130"/>
    </source>
</evidence>
<evidence type="ECO:0000313" key="13">
    <source>
        <dbReference type="Proteomes" id="UP001219518"/>
    </source>
</evidence>